<dbReference type="GO" id="GO:0004777">
    <property type="term" value="F:succinate-semialdehyde dehydrogenase (NAD+) activity"/>
    <property type="evidence" value="ECO:0007669"/>
    <property type="project" value="TreeGrafter"/>
</dbReference>
<accession>A0A9E7C1E7</accession>
<feature type="active site" evidence="3">
    <location>
        <position position="2"/>
    </location>
</feature>
<dbReference type="EC" id="1.2.1.16" evidence="6"/>
<dbReference type="AlphaFoldDB" id="A0A9E7C1E7"/>
<dbReference type="Proteomes" id="UP001162834">
    <property type="component" value="Chromosome"/>
</dbReference>
<dbReference type="PROSITE" id="PS00687">
    <property type="entry name" value="ALDEHYDE_DEHYDR_GLU"/>
    <property type="match status" value="1"/>
</dbReference>
<sequence length="228" mass="23789">MELGGNAPFVVFEDADIEAAIDGAVLAKMRNGGQACTSANRFHVHESVAEEFIAELAKRTADLRVGCGSQSGVTIGPLIDARQRARVAELVSDAIERGARPVVGGSVIDGPGYFFQPTLLTSVPEDARVLSEEIFGPVAPVTTFAAEEEAIELANGTDFGLVAYVYTRDLARALRVSDALETGMVGLNQGIVSNAGAPFGGIKQSGLGREGGAEGLSEYLETKYLAVA</sequence>
<dbReference type="FunFam" id="3.40.605.10:FF:000026">
    <property type="entry name" value="Aldehyde dehydrogenase, putative"/>
    <property type="match status" value="1"/>
</dbReference>
<keyword evidence="2 4" id="KW-0560">Oxidoreductase</keyword>
<evidence type="ECO:0000256" key="4">
    <source>
        <dbReference type="RuleBase" id="RU003345"/>
    </source>
</evidence>
<comment type="similarity">
    <text evidence="1 4">Belongs to the aldehyde dehydrogenase family.</text>
</comment>
<dbReference type="GO" id="GO:0009450">
    <property type="term" value="P:gamma-aminobutyric acid catabolic process"/>
    <property type="evidence" value="ECO:0007669"/>
    <property type="project" value="TreeGrafter"/>
</dbReference>
<dbReference type="SUPFAM" id="SSF53720">
    <property type="entry name" value="ALDH-like"/>
    <property type="match status" value="1"/>
</dbReference>
<dbReference type="PANTHER" id="PTHR43353">
    <property type="entry name" value="SUCCINATE-SEMIALDEHYDE DEHYDROGENASE, MITOCHONDRIAL"/>
    <property type="match status" value="1"/>
</dbReference>
<keyword evidence="7" id="KW-1185">Reference proteome</keyword>
<evidence type="ECO:0000259" key="5">
    <source>
        <dbReference type="Pfam" id="PF00171"/>
    </source>
</evidence>
<dbReference type="PANTHER" id="PTHR43353:SF5">
    <property type="entry name" value="SUCCINATE-SEMIALDEHYDE DEHYDROGENASE, MITOCHONDRIAL"/>
    <property type="match status" value="1"/>
</dbReference>
<dbReference type="InterPro" id="IPR015590">
    <property type="entry name" value="Aldehyde_DH_dom"/>
</dbReference>
<dbReference type="KEGG" id="sbae:DSM104329_02928"/>
<organism evidence="6 7">
    <name type="scientific">Capillimicrobium parvum</name>
    <dbReference type="NCBI Taxonomy" id="2884022"/>
    <lineage>
        <taxon>Bacteria</taxon>
        <taxon>Bacillati</taxon>
        <taxon>Actinomycetota</taxon>
        <taxon>Thermoleophilia</taxon>
        <taxon>Solirubrobacterales</taxon>
        <taxon>Capillimicrobiaceae</taxon>
        <taxon>Capillimicrobium</taxon>
    </lineage>
</organism>
<dbReference type="FunFam" id="3.40.309.10:FF:000004">
    <property type="entry name" value="Succinate-semialdehyde dehydrogenase I"/>
    <property type="match status" value="1"/>
</dbReference>
<gene>
    <name evidence="6" type="primary">sad_1</name>
    <name evidence="6" type="ORF">DSM104329_02928</name>
</gene>
<dbReference type="Gene3D" id="3.40.309.10">
    <property type="entry name" value="Aldehyde Dehydrogenase, Chain A, domain 2"/>
    <property type="match status" value="1"/>
</dbReference>
<dbReference type="InterPro" id="IPR016162">
    <property type="entry name" value="Ald_DH_N"/>
</dbReference>
<evidence type="ECO:0000256" key="2">
    <source>
        <dbReference type="ARBA" id="ARBA00023002"/>
    </source>
</evidence>
<protein>
    <submittedName>
        <fullName evidence="6">Succinate-semialdehyde dehydrogenase</fullName>
        <ecNumber evidence="6">1.2.1.16</ecNumber>
    </submittedName>
</protein>
<evidence type="ECO:0000313" key="7">
    <source>
        <dbReference type="Proteomes" id="UP001162834"/>
    </source>
</evidence>
<proteinExistence type="inferred from homology"/>
<evidence type="ECO:0000256" key="1">
    <source>
        <dbReference type="ARBA" id="ARBA00009986"/>
    </source>
</evidence>
<dbReference type="InterPro" id="IPR050740">
    <property type="entry name" value="Aldehyde_DH_Superfamily"/>
</dbReference>
<name>A0A9E7C1E7_9ACTN</name>
<dbReference type="EMBL" id="CP087164">
    <property type="protein sequence ID" value="UGS36522.1"/>
    <property type="molecule type" value="Genomic_DNA"/>
</dbReference>
<evidence type="ECO:0000313" key="6">
    <source>
        <dbReference type="EMBL" id="UGS36522.1"/>
    </source>
</evidence>
<dbReference type="InterPro" id="IPR029510">
    <property type="entry name" value="Ald_DH_CS_GLU"/>
</dbReference>
<dbReference type="InterPro" id="IPR016163">
    <property type="entry name" value="Ald_DH_C"/>
</dbReference>
<dbReference type="Gene3D" id="3.40.605.10">
    <property type="entry name" value="Aldehyde Dehydrogenase, Chain A, domain 1"/>
    <property type="match status" value="1"/>
</dbReference>
<evidence type="ECO:0000256" key="3">
    <source>
        <dbReference type="PROSITE-ProRule" id="PRU10007"/>
    </source>
</evidence>
<dbReference type="InterPro" id="IPR016161">
    <property type="entry name" value="Ald_DH/histidinol_DH"/>
</dbReference>
<feature type="domain" description="Aldehyde dehydrogenase" evidence="5">
    <location>
        <begin position="1"/>
        <end position="224"/>
    </location>
</feature>
<dbReference type="Pfam" id="PF00171">
    <property type="entry name" value="Aldedh"/>
    <property type="match status" value="1"/>
</dbReference>
<reference evidence="6" key="1">
    <citation type="journal article" date="2022" name="Int. J. Syst. Evol. Microbiol.">
        <title>Pseudomonas aegrilactucae sp. nov. and Pseudomonas morbosilactucae sp. nov., pathogens causing bacterial rot of lettuce in Japan.</title>
        <authorList>
            <person name="Sawada H."/>
            <person name="Fujikawa T."/>
            <person name="Satou M."/>
        </authorList>
    </citation>
    <scope>NUCLEOTIDE SEQUENCE</scope>
    <source>
        <strain evidence="6">0166_1</strain>
    </source>
</reference>